<accession>A0A2R6R0Y4</accession>
<reference evidence="1 2" key="1">
    <citation type="submission" date="2018-02" db="EMBL/GenBank/DDBJ databases">
        <title>Genome sequence of the basidiomycete white-rot fungus Phlebia centrifuga.</title>
        <authorList>
            <person name="Granchi Z."/>
            <person name="Peng M."/>
            <person name="de Vries R.P."/>
            <person name="Hilden K."/>
            <person name="Makela M.R."/>
            <person name="Grigoriev I."/>
            <person name="Riley R."/>
        </authorList>
    </citation>
    <scope>NUCLEOTIDE SEQUENCE [LARGE SCALE GENOMIC DNA]</scope>
    <source>
        <strain evidence="1 2">FBCC195</strain>
    </source>
</reference>
<gene>
    <name evidence="1" type="ORF">PHLCEN_2v3192</name>
</gene>
<dbReference type="Proteomes" id="UP000186601">
    <property type="component" value="Unassembled WGS sequence"/>
</dbReference>
<dbReference type="STRING" id="98765.A0A2R6R0Y4"/>
<organism evidence="1 2">
    <name type="scientific">Hermanssonia centrifuga</name>
    <dbReference type="NCBI Taxonomy" id="98765"/>
    <lineage>
        <taxon>Eukaryota</taxon>
        <taxon>Fungi</taxon>
        <taxon>Dikarya</taxon>
        <taxon>Basidiomycota</taxon>
        <taxon>Agaricomycotina</taxon>
        <taxon>Agaricomycetes</taxon>
        <taxon>Polyporales</taxon>
        <taxon>Meruliaceae</taxon>
        <taxon>Hermanssonia</taxon>
    </lineage>
</organism>
<proteinExistence type="predicted"/>
<name>A0A2R6R0Y4_9APHY</name>
<comment type="caution">
    <text evidence="1">The sequence shown here is derived from an EMBL/GenBank/DDBJ whole genome shotgun (WGS) entry which is preliminary data.</text>
</comment>
<keyword evidence="2" id="KW-1185">Reference proteome</keyword>
<dbReference type="OrthoDB" id="3598281at2759"/>
<sequence>MDYEEIDLPVFTCSSRDYVRSKAPVTRHVLPDLKTPGSSIDRLFQRTCGSKLHDTSENLRYKGYVQGIGDVTVADRDAPKVDRFGQLVGITPRLVKDFMKVIDDCVHELQKSFRDGLQEKCRVGAINIASGWSKVFEADLFSGFEKATKEAIKKVLKEVEESAALGLKERAKLNKLWKRHVLPWRRLWVLSATLSIPNKRKELRTKWKNPIHAAPLKLRFLRKHRGTTGRLANQVSHTLKTNNKTMPMTSMAMIEAKTENSATTFN</sequence>
<dbReference type="AlphaFoldDB" id="A0A2R6R0Y4"/>
<evidence type="ECO:0000313" key="2">
    <source>
        <dbReference type="Proteomes" id="UP000186601"/>
    </source>
</evidence>
<protein>
    <submittedName>
        <fullName evidence="1">Uncharacterized protein</fullName>
    </submittedName>
</protein>
<evidence type="ECO:0000313" key="1">
    <source>
        <dbReference type="EMBL" id="PSS18906.1"/>
    </source>
</evidence>
<dbReference type="EMBL" id="MLYV02000286">
    <property type="protein sequence ID" value="PSS18906.1"/>
    <property type="molecule type" value="Genomic_DNA"/>
</dbReference>